<proteinExistence type="predicted"/>
<name>A0A1Y4MFG5_9FIRM</name>
<protein>
    <submittedName>
        <fullName evidence="1">Uncharacterized protein</fullName>
    </submittedName>
</protein>
<dbReference type="EMBL" id="NFKP01000032">
    <property type="protein sequence ID" value="OUP67503.1"/>
    <property type="molecule type" value="Genomic_DNA"/>
</dbReference>
<dbReference type="AlphaFoldDB" id="A0A1Y4MFG5"/>
<dbReference type="RefSeq" id="WP_087303069.1">
    <property type="nucleotide sequence ID" value="NZ_NFKP01000032.1"/>
</dbReference>
<comment type="caution">
    <text evidence="1">The sequence shown here is derived from an EMBL/GenBank/DDBJ whole genome shotgun (WGS) entry which is preliminary data.</text>
</comment>
<sequence>MIEFSKDHSSAWMEMMSAYQVFRVKLLDWAHEPDQIKQKDLLLELDSWDNRDLHRRMLAVDLLRSTEMWDKKALLLVQKELTAIALQEQDEIAAYARMALSKLKDQSEQLTIADEVLRLAAVEEEKAEPDSVVFHNGCLLLYDLHCEAEFSQYADRYANLIEQAYGLDGKDLANMKKTLSAEP</sequence>
<accession>A0A1Y4MFG5</accession>
<evidence type="ECO:0000313" key="1">
    <source>
        <dbReference type="EMBL" id="OUP67503.1"/>
    </source>
</evidence>
<dbReference type="Proteomes" id="UP000196386">
    <property type="component" value="Unassembled WGS sequence"/>
</dbReference>
<organism evidence="1 2">
    <name type="scientific">Anaerotruncus colihominis</name>
    <dbReference type="NCBI Taxonomy" id="169435"/>
    <lineage>
        <taxon>Bacteria</taxon>
        <taxon>Bacillati</taxon>
        <taxon>Bacillota</taxon>
        <taxon>Clostridia</taxon>
        <taxon>Eubacteriales</taxon>
        <taxon>Oscillospiraceae</taxon>
        <taxon>Anaerotruncus</taxon>
    </lineage>
</organism>
<evidence type="ECO:0000313" key="2">
    <source>
        <dbReference type="Proteomes" id="UP000196386"/>
    </source>
</evidence>
<gene>
    <name evidence="1" type="ORF">B5F11_17865</name>
</gene>
<reference evidence="2" key="1">
    <citation type="submission" date="2017-04" db="EMBL/GenBank/DDBJ databases">
        <title>Function of individual gut microbiota members based on whole genome sequencing of pure cultures obtained from chicken caecum.</title>
        <authorList>
            <person name="Medvecky M."/>
            <person name="Cejkova D."/>
            <person name="Polansky O."/>
            <person name="Karasova D."/>
            <person name="Kubasova T."/>
            <person name="Cizek A."/>
            <person name="Rychlik I."/>
        </authorList>
    </citation>
    <scope>NUCLEOTIDE SEQUENCE [LARGE SCALE GENOMIC DNA]</scope>
    <source>
        <strain evidence="2">An175</strain>
    </source>
</reference>